<dbReference type="AlphaFoldDB" id="A0A3Q9G5M1"/>
<keyword evidence="2" id="KW-1185">Reference proteome</keyword>
<reference evidence="1 2" key="1">
    <citation type="submission" date="2018-12" db="EMBL/GenBank/DDBJ databases">
        <title>Complete genome sequence of Flaviflexus sp. H23T48.</title>
        <authorList>
            <person name="Bae J.-W."/>
            <person name="Lee J.-Y."/>
        </authorList>
    </citation>
    <scope>NUCLEOTIDE SEQUENCE [LARGE SCALE GENOMIC DNA]</scope>
    <source>
        <strain evidence="1 2">H23T48</strain>
    </source>
</reference>
<evidence type="ECO:0008006" key="3">
    <source>
        <dbReference type="Google" id="ProtNLM"/>
    </source>
</evidence>
<dbReference type="OrthoDB" id="9796191at2"/>
<dbReference type="PANTHER" id="PTHR30163:SF8">
    <property type="entry name" value="LYTIC MUREIN TRANSGLYCOSYLASE"/>
    <property type="match status" value="1"/>
</dbReference>
<dbReference type="GO" id="GO:0009253">
    <property type="term" value="P:peptidoglycan catabolic process"/>
    <property type="evidence" value="ECO:0007669"/>
    <property type="project" value="TreeGrafter"/>
</dbReference>
<dbReference type="SUPFAM" id="SSF53955">
    <property type="entry name" value="Lysozyme-like"/>
    <property type="match status" value="1"/>
</dbReference>
<gene>
    <name evidence="1" type="ORF">EJ997_06690</name>
</gene>
<dbReference type="Gene3D" id="1.10.530.10">
    <property type="match status" value="1"/>
</dbReference>
<evidence type="ECO:0000313" key="1">
    <source>
        <dbReference type="EMBL" id="AZQ78179.1"/>
    </source>
</evidence>
<proteinExistence type="predicted"/>
<dbReference type="EMBL" id="CP034593">
    <property type="protein sequence ID" value="AZQ78179.1"/>
    <property type="molecule type" value="Genomic_DNA"/>
</dbReference>
<accession>A0A3Q9G5M1</accession>
<dbReference type="Proteomes" id="UP000280344">
    <property type="component" value="Chromosome"/>
</dbReference>
<dbReference type="InterPro" id="IPR023346">
    <property type="entry name" value="Lysozyme-like_dom_sf"/>
</dbReference>
<dbReference type="InterPro" id="IPR043426">
    <property type="entry name" value="MltB-like"/>
</dbReference>
<evidence type="ECO:0000313" key="2">
    <source>
        <dbReference type="Proteomes" id="UP000280344"/>
    </source>
</evidence>
<dbReference type="KEGG" id="flh:EJ997_06690"/>
<protein>
    <recommendedName>
        <fullName evidence="3">Transglycosylase SLT domain-containing protein</fullName>
    </recommendedName>
</protein>
<dbReference type="PANTHER" id="PTHR30163">
    <property type="entry name" value="MEMBRANE-BOUND LYTIC MUREIN TRANSGLYCOSYLASE B"/>
    <property type="match status" value="1"/>
</dbReference>
<dbReference type="CDD" id="cd13399">
    <property type="entry name" value="Slt35-like"/>
    <property type="match status" value="1"/>
</dbReference>
<dbReference type="GO" id="GO:0008933">
    <property type="term" value="F:peptidoglycan lytic transglycosylase activity"/>
    <property type="evidence" value="ECO:0007669"/>
    <property type="project" value="TreeGrafter"/>
</dbReference>
<organism evidence="1 2">
    <name type="scientific">Flaviflexus ciconiae</name>
    <dbReference type="NCBI Taxonomy" id="2496867"/>
    <lineage>
        <taxon>Bacteria</taxon>
        <taxon>Bacillati</taxon>
        <taxon>Actinomycetota</taxon>
        <taxon>Actinomycetes</taxon>
        <taxon>Actinomycetales</taxon>
        <taxon>Actinomycetaceae</taxon>
        <taxon>Flaviflexus</taxon>
    </lineage>
</organism>
<sequence length="243" mass="25466">MGIALAALVAVGLVLFFASRVERTEPVDPEPISPSVPVVEAGESGEQFGDAGLARLVDDEWVAAASDATGIPERALRAYAGAEIAFRLEGSTCQIDWATLAGIGYVESRHGTLQGGLIDGSGQQVPEIVGIPLDGSGSTASVPDTDGGVLDGDAVWDRAVGPMQFIPSTWDFIGADGNLDGVKDPQHIDDAVLSSTRLLCRVGGDLSDSSSWIEAVWSYNRSVEYNRAVTDATDRYRSAVEGL</sequence>
<name>A0A3Q9G5M1_9ACTO</name>